<dbReference type="PANTHER" id="PTHR30001">
    <property type="entry name" value="RIBONUCLEASE"/>
    <property type="match status" value="1"/>
</dbReference>
<dbReference type="HOGENOM" id="CLU_104384_0_0_1"/>
<proteinExistence type="predicted"/>
<evidence type="ECO:0000313" key="2">
    <source>
        <dbReference type="EMBL" id="EFJ28176.1"/>
    </source>
</evidence>
<name>D8RI32_SELML</name>
<dbReference type="KEGG" id="smo:SELMODRAFT_411480"/>
<dbReference type="PANTHER" id="PTHR30001:SF1">
    <property type="entry name" value="RIBONUCLEASE E_G-LIKE PROTEIN, CHLOROPLASTIC"/>
    <property type="match status" value="1"/>
</dbReference>
<dbReference type="InterPro" id="IPR004659">
    <property type="entry name" value="RNase_E/G"/>
</dbReference>
<reference evidence="2 3" key="1">
    <citation type="journal article" date="2011" name="Science">
        <title>The Selaginella genome identifies genetic changes associated with the evolution of vascular plants.</title>
        <authorList>
            <person name="Banks J.A."/>
            <person name="Nishiyama T."/>
            <person name="Hasebe M."/>
            <person name="Bowman J.L."/>
            <person name="Gribskov M."/>
            <person name="dePamphilis C."/>
            <person name="Albert V.A."/>
            <person name="Aono N."/>
            <person name="Aoyama T."/>
            <person name="Ambrose B.A."/>
            <person name="Ashton N.W."/>
            <person name="Axtell M.J."/>
            <person name="Barker E."/>
            <person name="Barker M.S."/>
            <person name="Bennetzen J.L."/>
            <person name="Bonawitz N.D."/>
            <person name="Chapple C."/>
            <person name="Cheng C."/>
            <person name="Correa L.G."/>
            <person name="Dacre M."/>
            <person name="DeBarry J."/>
            <person name="Dreyer I."/>
            <person name="Elias M."/>
            <person name="Engstrom E.M."/>
            <person name="Estelle M."/>
            <person name="Feng L."/>
            <person name="Finet C."/>
            <person name="Floyd S.K."/>
            <person name="Frommer W.B."/>
            <person name="Fujita T."/>
            <person name="Gramzow L."/>
            <person name="Gutensohn M."/>
            <person name="Harholt J."/>
            <person name="Hattori M."/>
            <person name="Heyl A."/>
            <person name="Hirai T."/>
            <person name="Hiwatashi Y."/>
            <person name="Ishikawa M."/>
            <person name="Iwata M."/>
            <person name="Karol K.G."/>
            <person name="Koehler B."/>
            <person name="Kolukisaoglu U."/>
            <person name="Kubo M."/>
            <person name="Kurata T."/>
            <person name="Lalonde S."/>
            <person name="Li K."/>
            <person name="Li Y."/>
            <person name="Litt A."/>
            <person name="Lyons E."/>
            <person name="Manning G."/>
            <person name="Maruyama T."/>
            <person name="Michael T.P."/>
            <person name="Mikami K."/>
            <person name="Miyazaki S."/>
            <person name="Morinaga S."/>
            <person name="Murata T."/>
            <person name="Mueller-Roeber B."/>
            <person name="Nelson D.R."/>
            <person name="Obara M."/>
            <person name="Oguri Y."/>
            <person name="Olmstead R.G."/>
            <person name="Onodera N."/>
            <person name="Petersen B.L."/>
            <person name="Pils B."/>
            <person name="Prigge M."/>
            <person name="Rensing S.A."/>
            <person name="Riano-Pachon D.M."/>
            <person name="Roberts A.W."/>
            <person name="Sato Y."/>
            <person name="Scheller H.V."/>
            <person name="Schulz B."/>
            <person name="Schulz C."/>
            <person name="Shakirov E.V."/>
            <person name="Shibagaki N."/>
            <person name="Shinohara N."/>
            <person name="Shippen D.E."/>
            <person name="Soerensen I."/>
            <person name="Sotooka R."/>
            <person name="Sugimoto N."/>
            <person name="Sugita M."/>
            <person name="Sumikawa N."/>
            <person name="Tanurdzic M."/>
            <person name="Theissen G."/>
            <person name="Ulvskov P."/>
            <person name="Wakazuki S."/>
            <person name="Weng J.K."/>
            <person name="Willats W.W."/>
            <person name="Wipf D."/>
            <person name="Wolf P.G."/>
            <person name="Yang L."/>
            <person name="Zimmer A.D."/>
            <person name="Zhu Q."/>
            <person name="Mitros T."/>
            <person name="Hellsten U."/>
            <person name="Loque D."/>
            <person name="Otillar R."/>
            <person name="Salamov A."/>
            <person name="Schmutz J."/>
            <person name="Shapiro H."/>
            <person name="Lindquist E."/>
            <person name="Lucas S."/>
            <person name="Rokhsar D."/>
            <person name="Grigoriev I.V."/>
        </authorList>
    </citation>
    <scope>NUCLEOTIDE SEQUENCE [LARGE SCALE GENOMIC DNA]</scope>
</reference>
<gene>
    <name evidence="2" type="ORF">SELMODRAFT_411480</name>
</gene>
<dbReference type="GO" id="GO:0003723">
    <property type="term" value="F:RNA binding"/>
    <property type="evidence" value="ECO:0007669"/>
    <property type="project" value="InterPro"/>
</dbReference>
<keyword evidence="3" id="KW-1185">Reference proteome</keyword>
<dbReference type="EMBL" id="GL377580">
    <property type="protein sequence ID" value="EFJ28176.1"/>
    <property type="molecule type" value="Genomic_DNA"/>
</dbReference>
<dbReference type="Proteomes" id="UP000001514">
    <property type="component" value="Unassembled WGS sequence"/>
</dbReference>
<evidence type="ECO:0000313" key="3">
    <source>
        <dbReference type="Proteomes" id="UP000001514"/>
    </source>
</evidence>
<evidence type="ECO:0000256" key="1">
    <source>
        <dbReference type="ARBA" id="ARBA00022722"/>
    </source>
</evidence>
<sequence>MQPIEVVENKKLLSTKLPSWLGVVKQLAGYCPAEDRCLEGSQRVKEEALRQKGPQLTATVTLAGRYWAGKKSAQAACQRAAFGLTVRTEAVGRSREELKKDLARLMETCGDSGGCCWWWLKRPGPCVIAKGHGTGTQVISSTIRLKRLSGFVSNIPKGKNSLCRLRQRLRDIGGIIVVDTEGPSHESARPLSGTDLKLLSWKFQSSDSWK</sequence>
<organism evidence="3">
    <name type="scientific">Selaginella moellendorffii</name>
    <name type="common">Spikemoss</name>
    <dbReference type="NCBI Taxonomy" id="88036"/>
    <lineage>
        <taxon>Eukaryota</taxon>
        <taxon>Viridiplantae</taxon>
        <taxon>Streptophyta</taxon>
        <taxon>Embryophyta</taxon>
        <taxon>Tracheophyta</taxon>
        <taxon>Lycopodiopsida</taxon>
        <taxon>Selaginellales</taxon>
        <taxon>Selaginellaceae</taxon>
        <taxon>Selaginella</taxon>
    </lineage>
</organism>
<dbReference type="InParanoid" id="D8RI32"/>
<accession>D8RI32</accession>
<protein>
    <submittedName>
        <fullName evidence="2">Uncharacterized protein</fullName>
    </submittedName>
</protein>
<keyword evidence="1" id="KW-0378">Hydrolase</keyword>
<dbReference type="GO" id="GO:0004540">
    <property type="term" value="F:RNA nuclease activity"/>
    <property type="evidence" value="ECO:0007669"/>
    <property type="project" value="InterPro"/>
</dbReference>
<keyword evidence="1" id="KW-0540">Nuclease</keyword>
<dbReference type="Gramene" id="EFJ28176">
    <property type="protein sequence ID" value="EFJ28176"/>
    <property type="gene ID" value="SELMODRAFT_411480"/>
</dbReference>
<dbReference type="AlphaFoldDB" id="D8RI32"/>
<dbReference type="GO" id="GO:0006396">
    <property type="term" value="P:RNA processing"/>
    <property type="evidence" value="ECO:0007669"/>
    <property type="project" value="InterPro"/>
</dbReference>